<dbReference type="RefSeq" id="WP_343337306.1">
    <property type="nucleotide sequence ID" value="NZ_CP154622.1"/>
</dbReference>
<name>A0ABZ3FHD6_9FIRM</name>
<evidence type="ECO:0000313" key="1">
    <source>
        <dbReference type="EMBL" id="XAM42053.1"/>
    </source>
</evidence>
<dbReference type="EMBL" id="CP154622">
    <property type="protein sequence ID" value="XAM42053.1"/>
    <property type="molecule type" value="Genomic_DNA"/>
</dbReference>
<proteinExistence type="predicted"/>
<organism evidence="1 2">
    <name type="scientific">Terrisporobacter petrolearius</name>
    <dbReference type="NCBI Taxonomy" id="1460447"/>
    <lineage>
        <taxon>Bacteria</taxon>
        <taxon>Bacillati</taxon>
        <taxon>Bacillota</taxon>
        <taxon>Clostridia</taxon>
        <taxon>Peptostreptococcales</taxon>
        <taxon>Peptostreptococcaceae</taxon>
        <taxon>Terrisporobacter</taxon>
    </lineage>
</organism>
<protein>
    <submittedName>
        <fullName evidence="1">Uncharacterized protein</fullName>
    </submittedName>
</protein>
<accession>A0ABZ3FHD6</accession>
<evidence type="ECO:0000313" key="2">
    <source>
        <dbReference type="Proteomes" id="UP001477947"/>
    </source>
</evidence>
<sequence length="66" mass="7757">MNIIDVSKVIEYSFKNGFTRAEVKVRDCKNRCHNIEFKKEFYVFEHVITIANILGDGHRVISLITR</sequence>
<keyword evidence="2" id="KW-1185">Reference proteome</keyword>
<gene>
    <name evidence="1" type="ORF">TPELB_23660</name>
</gene>
<reference evidence="1 2" key="1">
    <citation type="submission" date="2024-04" db="EMBL/GenBank/DDBJ databases">
        <title>Isolation and characterization of novel acetogenic strains of the genera Terrisporobacter and Acetoanaerobium.</title>
        <authorList>
            <person name="Boeer T."/>
            <person name="Schueler M.A."/>
            <person name="Lueschen A."/>
            <person name="Eysell L."/>
            <person name="Droege J."/>
            <person name="Heinemann M."/>
            <person name="Engelhardt L."/>
            <person name="Basen M."/>
            <person name="Daniel R."/>
        </authorList>
    </citation>
    <scope>NUCLEOTIDE SEQUENCE [LARGE SCALE GENOMIC DNA]</scope>
    <source>
        <strain evidence="1 2">ELB</strain>
    </source>
</reference>
<dbReference type="Proteomes" id="UP001477947">
    <property type="component" value="Chromosome"/>
</dbReference>